<dbReference type="Pfam" id="PF01963">
    <property type="entry name" value="TraB_PrgY_gumN"/>
    <property type="match status" value="1"/>
</dbReference>
<protein>
    <recommendedName>
        <fullName evidence="5">TraB/GumN family protein</fullName>
    </recommendedName>
</protein>
<feature type="signal peptide" evidence="2">
    <location>
        <begin position="1"/>
        <end position="23"/>
    </location>
</feature>
<dbReference type="AlphaFoldDB" id="A0A091B3W1"/>
<proteinExistence type="predicted"/>
<feature type="region of interest" description="Disordered" evidence="1">
    <location>
        <begin position="19"/>
        <end position="53"/>
    </location>
</feature>
<gene>
    <name evidence="3" type="ORF">N787_11125</name>
</gene>
<accession>A0A091B3W1</accession>
<evidence type="ECO:0008006" key="5">
    <source>
        <dbReference type="Google" id="ProtNLM"/>
    </source>
</evidence>
<comment type="caution">
    <text evidence="3">The sequence shown here is derived from an EMBL/GenBank/DDBJ whole genome shotgun (WGS) entry which is preliminary data.</text>
</comment>
<dbReference type="EMBL" id="AVCK01000018">
    <property type="protein sequence ID" value="KFN46242.1"/>
    <property type="molecule type" value="Genomic_DNA"/>
</dbReference>
<feature type="compositionally biased region" description="Low complexity" evidence="1">
    <location>
        <begin position="42"/>
        <end position="52"/>
    </location>
</feature>
<evidence type="ECO:0000256" key="1">
    <source>
        <dbReference type="SAM" id="MobiDB-lite"/>
    </source>
</evidence>
<evidence type="ECO:0000256" key="2">
    <source>
        <dbReference type="SAM" id="SignalP"/>
    </source>
</evidence>
<dbReference type="CDD" id="cd14788">
    <property type="entry name" value="GumN"/>
    <property type="match status" value="1"/>
</dbReference>
<dbReference type="PATRIC" id="fig|1384056.3.peg.1443"/>
<feature type="compositionally biased region" description="Low complexity" evidence="1">
    <location>
        <begin position="26"/>
        <end position="35"/>
    </location>
</feature>
<feature type="chain" id="PRO_5001871218" description="TraB/GumN family protein" evidence="2">
    <location>
        <begin position="24"/>
        <end position="362"/>
    </location>
</feature>
<dbReference type="STRING" id="1384056.N787_11125"/>
<reference evidence="3 4" key="1">
    <citation type="submission" date="2013-09" db="EMBL/GenBank/DDBJ databases">
        <title>Genome sequencing of Arenimonas metalli.</title>
        <authorList>
            <person name="Chen F."/>
            <person name="Wang G."/>
        </authorList>
    </citation>
    <scope>NUCLEOTIDE SEQUENCE [LARGE SCALE GENOMIC DNA]</scope>
    <source>
        <strain evidence="3 4">CF5-1</strain>
    </source>
</reference>
<keyword evidence="2" id="KW-0732">Signal</keyword>
<name>A0A091B3W1_9GAMM</name>
<dbReference type="Proteomes" id="UP000029393">
    <property type="component" value="Unassembled WGS sequence"/>
</dbReference>
<evidence type="ECO:0000313" key="4">
    <source>
        <dbReference type="Proteomes" id="UP000029393"/>
    </source>
</evidence>
<organism evidence="3 4">
    <name type="scientific">Arenimonas metalli CF5-1</name>
    <dbReference type="NCBI Taxonomy" id="1384056"/>
    <lineage>
        <taxon>Bacteria</taxon>
        <taxon>Pseudomonadati</taxon>
        <taxon>Pseudomonadota</taxon>
        <taxon>Gammaproteobacteria</taxon>
        <taxon>Lysobacterales</taxon>
        <taxon>Lysobacteraceae</taxon>
        <taxon>Arenimonas</taxon>
    </lineage>
</organism>
<keyword evidence="4" id="KW-1185">Reference proteome</keyword>
<dbReference type="RefSeq" id="WP_052575258.1">
    <property type="nucleotide sequence ID" value="NZ_AVCK01000018.1"/>
</dbReference>
<dbReference type="eggNOG" id="COG3735">
    <property type="taxonomic scope" value="Bacteria"/>
</dbReference>
<evidence type="ECO:0000313" key="3">
    <source>
        <dbReference type="EMBL" id="KFN46242.1"/>
    </source>
</evidence>
<sequence length="362" mass="38514">MTHTWLLLALALAAPLSATPPPAEPVPASAAAMPASDREPADAAATAGDASDLPPDARILDTIVVSGVQPGPGMWKVSRDGRVLWVLGTLAPLPKRMEWSSLEVERRVAAAGVLLMPPTVDVEAGGAALGGLFLVPSLMKARNNPDDGLLADVLPAADYARWQRLKAIYLGRDRGVEKRRPFLAAMELREKAFDRADLSWRDVVGRAVRRAAKRADVPVEQPQVSLVIPDAKATVKEFRRSDLDDLACFRTTLDQVENDLDTLALRANAWAIGDLATLEALPYADNAKSCTDALLGSGLARSSGFSALPARVEAAWLAAAERALATHAESVAVLPMARVVGERGYLRALAAKGYLVEAPSDE</sequence>
<dbReference type="InterPro" id="IPR002816">
    <property type="entry name" value="TraB/PrgY/GumN_fam"/>
</dbReference>